<evidence type="ECO:0000259" key="1">
    <source>
        <dbReference type="Pfam" id="PF12728"/>
    </source>
</evidence>
<dbReference type="AlphaFoldDB" id="A0AAE3EFU3"/>
<dbReference type="SUPFAM" id="SSF46955">
    <property type="entry name" value="Putative DNA-binding domain"/>
    <property type="match status" value="1"/>
</dbReference>
<dbReference type="EMBL" id="JAINWA010000001">
    <property type="protein sequence ID" value="MCD1653844.1"/>
    <property type="molecule type" value="Genomic_DNA"/>
</dbReference>
<gene>
    <name evidence="2" type="ORF">K7J14_03905</name>
</gene>
<protein>
    <submittedName>
        <fullName evidence="2">Helix-turn-helix domain-containing protein</fullName>
    </submittedName>
</protein>
<name>A0AAE3EFU3_9SPIR</name>
<comment type="caution">
    <text evidence="2">The sequence shown here is derived from an EMBL/GenBank/DDBJ whole genome shotgun (WGS) entry which is preliminary data.</text>
</comment>
<feature type="domain" description="Helix-turn-helix" evidence="1">
    <location>
        <begin position="17"/>
        <end position="66"/>
    </location>
</feature>
<evidence type="ECO:0000313" key="3">
    <source>
        <dbReference type="Proteomes" id="UP001198163"/>
    </source>
</evidence>
<reference evidence="2" key="1">
    <citation type="submission" date="2021-08" db="EMBL/GenBank/DDBJ databases">
        <title>Comparative analyses of Brucepasteria parasyntrophica and Teretinema zuelzerae.</title>
        <authorList>
            <person name="Song Y."/>
            <person name="Brune A."/>
        </authorList>
    </citation>
    <scope>NUCLEOTIDE SEQUENCE</scope>
    <source>
        <strain evidence="2">DSM 1903</strain>
    </source>
</reference>
<organism evidence="2 3">
    <name type="scientific">Teretinema zuelzerae</name>
    <dbReference type="NCBI Taxonomy" id="156"/>
    <lineage>
        <taxon>Bacteria</taxon>
        <taxon>Pseudomonadati</taxon>
        <taxon>Spirochaetota</taxon>
        <taxon>Spirochaetia</taxon>
        <taxon>Spirochaetales</taxon>
        <taxon>Treponemataceae</taxon>
        <taxon>Teretinema</taxon>
    </lineage>
</organism>
<dbReference type="RefSeq" id="WP_408033966.1">
    <property type="nucleotide sequence ID" value="NZ_JAINWA010000001.1"/>
</dbReference>
<proteinExistence type="predicted"/>
<evidence type="ECO:0000313" key="2">
    <source>
        <dbReference type="EMBL" id="MCD1653844.1"/>
    </source>
</evidence>
<accession>A0AAE3EFU3</accession>
<dbReference type="Pfam" id="PF12728">
    <property type="entry name" value="HTH_17"/>
    <property type="match status" value="1"/>
</dbReference>
<keyword evidence="3" id="KW-1185">Reference proteome</keyword>
<dbReference type="Proteomes" id="UP001198163">
    <property type="component" value="Unassembled WGS sequence"/>
</dbReference>
<dbReference type="InterPro" id="IPR041657">
    <property type="entry name" value="HTH_17"/>
</dbReference>
<sequence length="81" mass="9499">MMEVSVLVELSVQGERLLDMKEFMSFMHCKRSSVYRWRKEGKIASVIVGRKVLFRATEVESFLQENTRCCFESNKEVSLCQ</sequence>
<dbReference type="InterPro" id="IPR009061">
    <property type="entry name" value="DNA-bd_dom_put_sf"/>
</dbReference>